<dbReference type="Proteomes" id="UP000595254">
    <property type="component" value="Chromosome"/>
</dbReference>
<dbReference type="RefSeq" id="WP_040373224.1">
    <property type="nucleotide sequence ID" value="NZ_CP068053.1"/>
</dbReference>
<dbReference type="InterPro" id="IPR036410">
    <property type="entry name" value="HSP_DnaJ_Cys-rich_dom_sf"/>
</dbReference>
<keyword evidence="2" id="KW-1185">Reference proteome</keyword>
<accession>A0A974NIH9</accession>
<protein>
    <submittedName>
        <fullName evidence="1">Methionine aminopeptidase</fullName>
    </submittedName>
</protein>
<dbReference type="KEGG" id="ppsr:I6J18_12150"/>
<evidence type="ECO:0000313" key="2">
    <source>
        <dbReference type="Proteomes" id="UP000595254"/>
    </source>
</evidence>
<sequence length="72" mass="8261">MGIFQTISAWNAARYEKHVNSMEEKGLCPDCRGRGFDSYAPNEYYYNSVYECSGCNGSGTYHDWAELQTQQM</sequence>
<proteinExistence type="predicted"/>
<gene>
    <name evidence="1" type="ORF">I6J18_12150</name>
</gene>
<evidence type="ECO:0000313" key="1">
    <source>
        <dbReference type="EMBL" id="QQS98516.1"/>
    </source>
</evidence>
<name>A0A974NIH9_PERPY</name>
<keyword evidence="1" id="KW-0031">Aminopeptidase</keyword>
<keyword evidence="1" id="KW-0645">Protease</keyword>
<reference evidence="1 2" key="1">
    <citation type="submission" date="2021-01" db="EMBL/GenBank/DDBJ databases">
        <title>FDA dAtabase for Regulatory Grade micrObial Sequences (FDA-ARGOS): Supporting development and validation of Infectious Disease Dx tests.</title>
        <authorList>
            <person name="Nelson B."/>
            <person name="Plummer A."/>
            <person name="Tallon L."/>
            <person name="Sadzewicz L."/>
            <person name="Zhao X."/>
            <person name="Boylan J."/>
            <person name="Ott S."/>
            <person name="Bowen H."/>
            <person name="Vavikolanu K."/>
            <person name="Mehta A."/>
            <person name="Aluvathingal J."/>
            <person name="Nadendla S."/>
            <person name="Myers T."/>
            <person name="Yan Y."/>
            <person name="Sichtig H."/>
        </authorList>
    </citation>
    <scope>NUCLEOTIDE SEQUENCE [LARGE SCALE GENOMIC DNA]</scope>
    <source>
        <strain evidence="1 2">FDAARGOS_1161</strain>
    </source>
</reference>
<keyword evidence="1" id="KW-0378">Hydrolase</keyword>
<dbReference type="AlphaFoldDB" id="A0A974NIH9"/>
<dbReference type="SUPFAM" id="SSF57938">
    <property type="entry name" value="DnaJ/Hsp40 cysteine-rich domain"/>
    <property type="match status" value="1"/>
</dbReference>
<dbReference type="GO" id="GO:0004177">
    <property type="term" value="F:aminopeptidase activity"/>
    <property type="evidence" value="ECO:0007669"/>
    <property type="project" value="UniProtKB-KW"/>
</dbReference>
<dbReference type="EMBL" id="CP068053">
    <property type="protein sequence ID" value="QQS98516.1"/>
    <property type="molecule type" value="Genomic_DNA"/>
</dbReference>
<organism evidence="1 2">
    <name type="scientific">Peribacillus psychrosaccharolyticus</name>
    <name type="common">Bacillus psychrosaccharolyticus</name>
    <dbReference type="NCBI Taxonomy" id="1407"/>
    <lineage>
        <taxon>Bacteria</taxon>
        <taxon>Bacillati</taxon>
        <taxon>Bacillota</taxon>
        <taxon>Bacilli</taxon>
        <taxon>Bacillales</taxon>
        <taxon>Bacillaceae</taxon>
        <taxon>Peribacillus</taxon>
    </lineage>
</organism>